<protein>
    <submittedName>
        <fullName evidence="3">XRE family transcriptional regulator</fullName>
    </submittedName>
</protein>
<evidence type="ECO:0000256" key="1">
    <source>
        <dbReference type="SAM" id="Phobius"/>
    </source>
</evidence>
<comment type="caution">
    <text evidence="3">The sequence shown here is derived from an EMBL/GenBank/DDBJ whole genome shotgun (WGS) entry which is preliminary data.</text>
</comment>
<gene>
    <name evidence="3" type="ORF">D8Y23_04615</name>
</gene>
<name>A0A3S3LB77_9MICO</name>
<feature type="transmembrane region" description="Helical" evidence="1">
    <location>
        <begin position="94"/>
        <end position="114"/>
    </location>
</feature>
<dbReference type="Pfam" id="PF01381">
    <property type="entry name" value="HTH_3"/>
    <property type="match status" value="1"/>
</dbReference>
<dbReference type="SUPFAM" id="SSF47413">
    <property type="entry name" value="lambda repressor-like DNA-binding domains"/>
    <property type="match status" value="1"/>
</dbReference>
<proteinExistence type="predicted"/>
<feature type="transmembrane region" description="Helical" evidence="1">
    <location>
        <begin position="186"/>
        <end position="209"/>
    </location>
</feature>
<keyword evidence="1" id="KW-0812">Transmembrane</keyword>
<dbReference type="Proteomes" id="UP000285970">
    <property type="component" value="Unassembled WGS sequence"/>
</dbReference>
<feature type="transmembrane region" description="Helical" evidence="1">
    <location>
        <begin position="126"/>
        <end position="147"/>
    </location>
</feature>
<dbReference type="EMBL" id="RBZY01000011">
    <property type="protein sequence ID" value="RWR21266.1"/>
    <property type="molecule type" value="Genomic_DNA"/>
</dbReference>
<dbReference type="PROSITE" id="PS50943">
    <property type="entry name" value="HTH_CROC1"/>
    <property type="match status" value="1"/>
</dbReference>
<dbReference type="InterPro" id="IPR010982">
    <property type="entry name" value="Lambda_DNA-bd_dom_sf"/>
</dbReference>
<reference evidence="3 4" key="1">
    <citation type="journal article" date="2018" name="Front. Microbiol.">
        <title>Novel Insights Into Bacterial Dimethylsulfoniopropionate Catabolism in the East China Sea.</title>
        <authorList>
            <person name="Liu J."/>
            <person name="Liu J."/>
            <person name="Zhang S.H."/>
            <person name="Liang J."/>
            <person name="Lin H."/>
            <person name="Song D."/>
            <person name="Yang G.P."/>
            <person name="Todd J.D."/>
            <person name="Zhang X.H."/>
        </authorList>
    </citation>
    <scope>NUCLEOTIDE SEQUENCE [LARGE SCALE GENOMIC DNA]</scope>
    <source>
        <strain evidence="3 4">ZYFD042</strain>
    </source>
</reference>
<sequence length="254" mass="26710">MNTTRIAELRSLRGWTQERLAEVSGVTVRTIQRLEAGNEVSLNTLARIGEALEVPVRELFVTVPDGDYGRSLSALDLAEVEGFSRAASVAWRRIALAVGMFTASPVPVVLLIAVADVGVIPVSVEVAVAVGVGLFLLICAGAGLCLVRASSHMAPYSAVRRHRLGADPAAVQWVEHVKNAHARQRFASISLAVSVWVLSPLPLITAALLDPTPQQPLWIAAGAGFLLVAVAAGLFAVVRTASPAYVASKVARVG</sequence>
<dbReference type="GO" id="GO:0003677">
    <property type="term" value="F:DNA binding"/>
    <property type="evidence" value="ECO:0007669"/>
    <property type="project" value="InterPro"/>
</dbReference>
<dbReference type="InterPro" id="IPR001387">
    <property type="entry name" value="Cro/C1-type_HTH"/>
</dbReference>
<evidence type="ECO:0000313" key="3">
    <source>
        <dbReference type="EMBL" id="RWR21266.1"/>
    </source>
</evidence>
<dbReference type="AlphaFoldDB" id="A0A3S3LB77"/>
<dbReference type="CDD" id="cd00093">
    <property type="entry name" value="HTH_XRE"/>
    <property type="match status" value="1"/>
</dbReference>
<keyword evidence="1" id="KW-0472">Membrane</keyword>
<dbReference type="OrthoDB" id="513181at2"/>
<dbReference type="SMART" id="SM00530">
    <property type="entry name" value="HTH_XRE"/>
    <property type="match status" value="1"/>
</dbReference>
<dbReference type="Gene3D" id="1.10.260.40">
    <property type="entry name" value="lambda repressor-like DNA-binding domains"/>
    <property type="match status" value="1"/>
</dbReference>
<keyword evidence="1" id="KW-1133">Transmembrane helix</keyword>
<accession>A0A3S3LB77</accession>
<feature type="domain" description="HTH cro/C1-type" evidence="2">
    <location>
        <begin position="6"/>
        <end position="59"/>
    </location>
</feature>
<feature type="transmembrane region" description="Helical" evidence="1">
    <location>
        <begin position="215"/>
        <end position="238"/>
    </location>
</feature>
<evidence type="ECO:0000313" key="4">
    <source>
        <dbReference type="Proteomes" id="UP000285970"/>
    </source>
</evidence>
<evidence type="ECO:0000259" key="2">
    <source>
        <dbReference type="PROSITE" id="PS50943"/>
    </source>
</evidence>
<organism evidence="3 4">
    <name type="scientific">Microbacterium enclense</name>
    <dbReference type="NCBI Taxonomy" id="993073"/>
    <lineage>
        <taxon>Bacteria</taxon>
        <taxon>Bacillati</taxon>
        <taxon>Actinomycetota</taxon>
        <taxon>Actinomycetes</taxon>
        <taxon>Micrococcales</taxon>
        <taxon>Microbacteriaceae</taxon>
        <taxon>Microbacterium</taxon>
    </lineage>
</organism>